<reference evidence="2 3" key="1">
    <citation type="submission" date="2021-11" db="EMBL/GenBank/DDBJ databases">
        <title>Aliifidinibius sp. nov., a new bacterium isolated from saline soil.</title>
        <authorList>
            <person name="Galisteo C."/>
            <person name="De La Haba R."/>
            <person name="Sanchez-Porro C."/>
            <person name="Ventosa A."/>
        </authorList>
    </citation>
    <scope>NUCLEOTIDE SEQUENCE [LARGE SCALE GENOMIC DNA]</scope>
    <source>
        <strain evidence="2 3">KACC 190600</strain>
    </source>
</reference>
<keyword evidence="3" id="KW-1185">Reference proteome</keyword>
<evidence type="ECO:0000256" key="1">
    <source>
        <dbReference type="SAM" id="Phobius"/>
    </source>
</evidence>
<proteinExistence type="predicted"/>
<evidence type="ECO:0000313" key="3">
    <source>
        <dbReference type="Proteomes" id="UP001207337"/>
    </source>
</evidence>
<feature type="transmembrane region" description="Helical" evidence="1">
    <location>
        <begin position="36"/>
        <end position="53"/>
    </location>
</feature>
<name>A0ABT3Q2C8_9BACT</name>
<feature type="transmembrane region" description="Helical" evidence="1">
    <location>
        <begin position="9"/>
        <end position="30"/>
    </location>
</feature>
<accession>A0ABT3Q2C8</accession>
<organism evidence="2 3">
    <name type="scientific">Fodinibius salicampi</name>
    <dbReference type="NCBI Taxonomy" id="1920655"/>
    <lineage>
        <taxon>Bacteria</taxon>
        <taxon>Pseudomonadati</taxon>
        <taxon>Balneolota</taxon>
        <taxon>Balneolia</taxon>
        <taxon>Balneolales</taxon>
        <taxon>Balneolaceae</taxon>
        <taxon>Fodinibius</taxon>
    </lineage>
</organism>
<dbReference type="Proteomes" id="UP001207337">
    <property type="component" value="Unassembled WGS sequence"/>
</dbReference>
<comment type="caution">
    <text evidence="2">The sequence shown here is derived from an EMBL/GenBank/DDBJ whole genome shotgun (WGS) entry which is preliminary data.</text>
</comment>
<gene>
    <name evidence="2" type="ORF">LQ318_15270</name>
</gene>
<keyword evidence="1" id="KW-0812">Transmembrane</keyword>
<evidence type="ECO:0000313" key="2">
    <source>
        <dbReference type="EMBL" id="MCW9714267.1"/>
    </source>
</evidence>
<sequence length="161" mass="19495">MKKFLFNYFGYISAILFSLIIICAFVLDFIGYQFRWQVTITILSLIVTSSFLIQRQKLQETKLFNKLFKDFNNRYDAMNESLVRIKNKKELCSEDESYLVDYFNLCAEEYLFKKKGYIPDDVWKSWENGMEFYMKDDKIKHLWIKEKKSESYYGLEMPNCE</sequence>
<keyword evidence="1" id="KW-1133">Transmembrane helix</keyword>
<dbReference type="EMBL" id="JAJNDC010000005">
    <property type="protein sequence ID" value="MCW9714267.1"/>
    <property type="molecule type" value="Genomic_DNA"/>
</dbReference>
<protein>
    <submittedName>
        <fullName evidence="2">Uncharacterized protein</fullName>
    </submittedName>
</protein>
<dbReference type="RefSeq" id="WP_265791442.1">
    <property type="nucleotide sequence ID" value="NZ_BAABRS010000005.1"/>
</dbReference>
<keyword evidence="1" id="KW-0472">Membrane</keyword>